<feature type="transmembrane region" description="Helical" evidence="1">
    <location>
        <begin position="6"/>
        <end position="29"/>
    </location>
</feature>
<keyword evidence="3" id="KW-1185">Reference proteome</keyword>
<keyword evidence="1" id="KW-0472">Membrane</keyword>
<dbReference type="Proteomes" id="UP000245657">
    <property type="component" value="Unassembled WGS sequence"/>
</dbReference>
<sequence length="144" mass="16356">MGMSGMITISWFYTTSHVLMVGLGMLYLFGSKDTKRKIEHIAWSVPIPPDLLSRLREFSPVSISKVSGIYLDDVFDILKGNKTKTAPEVIDKLNKTIEILIKQDEELEREAAKIGFMIRGFDAIEQREHEKTDQPKRITGKGKT</sequence>
<evidence type="ECO:0000313" key="2">
    <source>
        <dbReference type="EMBL" id="PWR74299.1"/>
    </source>
</evidence>
<comment type="caution">
    <text evidence="2">The sequence shown here is derived from an EMBL/GenBank/DDBJ whole genome shotgun (WGS) entry which is preliminary data.</text>
</comment>
<evidence type="ECO:0000256" key="1">
    <source>
        <dbReference type="SAM" id="Phobius"/>
    </source>
</evidence>
<reference evidence="2 3" key="1">
    <citation type="submission" date="2018-05" db="EMBL/GenBank/DDBJ databases">
        <title>Draft genome of Methanospirillum lacunae Ki8-1.</title>
        <authorList>
            <person name="Dueholm M.S."/>
            <person name="Nielsen P.H."/>
            <person name="Bakmann L.F."/>
            <person name="Otzen D.E."/>
        </authorList>
    </citation>
    <scope>NUCLEOTIDE SEQUENCE [LARGE SCALE GENOMIC DNA]</scope>
    <source>
        <strain evidence="2 3">Ki8-1</strain>
    </source>
</reference>
<name>A0A2V2N3D8_9EURY</name>
<protein>
    <submittedName>
        <fullName evidence="2">Uncharacterized protein</fullName>
    </submittedName>
</protein>
<organism evidence="2 3">
    <name type="scientific">Methanospirillum lacunae</name>
    <dbReference type="NCBI Taxonomy" id="668570"/>
    <lineage>
        <taxon>Archaea</taxon>
        <taxon>Methanobacteriati</taxon>
        <taxon>Methanobacteriota</taxon>
        <taxon>Stenosarchaea group</taxon>
        <taxon>Methanomicrobia</taxon>
        <taxon>Methanomicrobiales</taxon>
        <taxon>Methanospirillaceae</taxon>
        <taxon>Methanospirillum</taxon>
    </lineage>
</organism>
<keyword evidence="1" id="KW-1133">Transmembrane helix</keyword>
<dbReference type="AlphaFoldDB" id="A0A2V2N3D8"/>
<dbReference type="EMBL" id="QGMY01000002">
    <property type="protein sequence ID" value="PWR74299.1"/>
    <property type="molecule type" value="Genomic_DNA"/>
</dbReference>
<evidence type="ECO:0000313" key="3">
    <source>
        <dbReference type="Proteomes" id="UP000245657"/>
    </source>
</evidence>
<gene>
    <name evidence="2" type="ORF">DK846_03905</name>
</gene>
<accession>A0A2V2N3D8</accession>
<keyword evidence="1" id="KW-0812">Transmembrane</keyword>
<proteinExistence type="predicted"/>